<dbReference type="InterPro" id="IPR000223">
    <property type="entry name" value="Pept_S26A_signal_pept_1"/>
</dbReference>
<dbReference type="Proteomes" id="UP000838100">
    <property type="component" value="Unassembled WGS sequence"/>
</dbReference>
<protein>
    <recommendedName>
        <fullName evidence="4 7">Signal peptidase I</fullName>
        <ecNumber evidence="3 7">3.4.21.89</ecNumber>
    </recommendedName>
</protein>
<sequence length="293" mass="33302">MDINFPLIMVVLVFAGAFIWLVDALFFARQRRQRIESLTQQYPDYQEQGSADQRNYDQAFDSIGKDPVAVEYSKSLTPVLALVLVLRSFIVEPFQIPSGSMEPTLQIGDFILVNKFSYGLRLPVIRTKVWENDEPQRGEVMVFFPPHDPRYFIKRVVGIPGDQIAYKGKQLFVNGEAVEQQLIAQLPVGRPAFADLKENLNGIEHTSRVNLRRSSDFSRLQNQGCVAGLKPDFEITVKAGHFFMMGDNRDNSSDSRCWGQVPEENIVGRAFAIWMHKEPGLKLPTFSRVGFID</sequence>
<accession>A0ABM9ABS4</accession>
<feature type="transmembrane region" description="Helical" evidence="7">
    <location>
        <begin position="6"/>
        <end position="28"/>
    </location>
</feature>
<dbReference type="InterPro" id="IPR019533">
    <property type="entry name" value="Peptidase_S26"/>
</dbReference>
<dbReference type="InterPro" id="IPR019756">
    <property type="entry name" value="Pept_S26A_signal_pept_1_Ser-AS"/>
</dbReference>
<dbReference type="GO" id="GO:0009003">
    <property type="term" value="F:signal peptidase activity"/>
    <property type="evidence" value="ECO:0007669"/>
    <property type="project" value="UniProtKB-EC"/>
</dbReference>
<dbReference type="PROSITE" id="PS00760">
    <property type="entry name" value="SPASE_I_2"/>
    <property type="match status" value="1"/>
</dbReference>
<dbReference type="RefSeq" id="WP_237443100.1">
    <property type="nucleotide sequence ID" value="NZ_CAKLPX010000001.1"/>
</dbReference>
<dbReference type="EC" id="3.4.21.89" evidence="3 7"/>
<dbReference type="PRINTS" id="PR00727">
    <property type="entry name" value="LEADERPTASE"/>
</dbReference>
<dbReference type="InterPro" id="IPR019757">
    <property type="entry name" value="Pept_S26A_signal_pept_1_Lys-AS"/>
</dbReference>
<evidence type="ECO:0000313" key="11">
    <source>
        <dbReference type="Proteomes" id="UP000838100"/>
    </source>
</evidence>
<comment type="similarity">
    <text evidence="2 8">Belongs to the peptidase S26 family.</text>
</comment>
<feature type="domain" description="Peptidase S26" evidence="9">
    <location>
        <begin position="71"/>
        <end position="274"/>
    </location>
</feature>
<evidence type="ECO:0000256" key="2">
    <source>
        <dbReference type="ARBA" id="ARBA00009370"/>
    </source>
</evidence>
<keyword evidence="7" id="KW-0812">Transmembrane</keyword>
<dbReference type="PANTHER" id="PTHR43390:SF1">
    <property type="entry name" value="CHLOROPLAST PROCESSING PEPTIDASE"/>
    <property type="match status" value="1"/>
</dbReference>
<dbReference type="InterPro" id="IPR019758">
    <property type="entry name" value="Pept_S26A_signal_pept_1_CS"/>
</dbReference>
<evidence type="ECO:0000256" key="4">
    <source>
        <dbReference type="ARBA" id="ARBA00019232"/>
    </source>
</evidence>
<dbReference type="InterPro" id="IPR036286">
    <property type="entry name" value="LexA/Signal_pep-like_sf"/>
</dbReference>
<comment type="caution">
    <text evidence="8">Lacks conserved residue(s) required for the propagation of feature annotation.</text>
</comment>
<dbReference type="PROSITE" id="PS00501">
    <property type="entry name" value="SPASE_I_1"/>
    <property type="match status" value="1"/>
</dbReference>
<comment type="catalytic activity">
    <reaction evidence="1 7">
        <text>Cleavage of hydrophobic, N-terminal signal or leader sequences from secreted and periplasmic proteins.</text>
        <dbReference type="EC" id="3.4.21.89"/>
    </reaction>
</comment>
<keyword evidence="11" id="KW-1185">Reference proteome</keyword>
<dbReference type="Pfam" id="PF10502">
    <property type="entry name" value="Peptidase_S26"/>
    <property type="match status" value="1"/>
</dbReference>
<evidence type="ECO:0000313" key="10">
    <source>
        <dbReference type="EMBL" id="CAH0990416.1"/>
    </source>
</evidence>
<dbReference type="EMBL" id="CAKLPX010000001">
    <property type="protein sequence ID" value="CAH0990416.1"/>
    <property type="molecule type" value="Genomic_DNA"/>
</dbReference>
<comment type="subcellular location">
    <subcellularLocation>
        <location evidence="8">Membrane</location>
        <topology evidence="8">Multi-pass membrane protein</topology>
    </subcellularLocation>
</comment>
<reference evidence="10" key="1">
    <citation type="submission" date="2021-12" db="EMBL/GenBank/DDBJ databases">
        <authorList>
            <person name="Rodrigo-Torres L."/>
            <person name="Arahal R. D."/>
            <person name="Lucena T."/>
        </authorList>
    </citation>
    <scope>NUCLEOTIDE SEQUENCE</scope>
    <source>
        <strain evidence="10">CECT 8267</strain>
    </source>
</reference>
<keyword evidence="5 7" id="KW-0645">Protease</keyword>
<comment type="caution">
    <text evidence="10">The sequence shown here is derived from an EMBL/GenBank/DDBJ whole genome shotgun (WGS) entry which is preliminary data.</text>
</comment>
<evidence type="ECO:0000256" key="5">
    <source>
        <dbReference type="ARBA" id="ARBA00022670"/>
    </source>
</evidence>
<evidence type="ECO:0000259" key="9">
    <source>
        <dbReference type="Pfam" id="PF10502"/>
    </source>
</evidence>
<keyword evidence="7" id="KW-0472">Membrane</keyword>
<dbReference type="Gene3D" id="2.10.109.10">
    <property type="entry name" value="Umud Fragment, subunit A"/>
    <property type="match status" value="1"/>
</dbReference>
<proteinExistence type="inferred from homology"/>
<evidence type="ECO:0000256" key="3">
    <source>
        <dbReference type="ARBA" id="ARBA00013208"/>
    </source>
</evidence>
<dbReference type="CDD" id="cd06530">
    <property type="entry name" value="S26_SPase_I"/>
    <property type="match status" value="1"/>
</dbReference>
<name>A0ABM9ABS4_9GAMM</name>
<evidence type="ECO:0000256" key="6">
    <source>
        <dbReference type="ARBA" id="ARBA00022801"/>
    </source>
</evidence>
<evidence type="ECO:0000256" key="1">
    <source>
        <dbReference type="ARBA" id="ARBA00000677"/>
    </source>
</evidence>
<keyword evidence="6 7" id="KW-0378">Hydrolase</keyword>
<keyword evidence="7" id="KW-1133">Transmembrane helix</keyword>
<evidence type="ECO:0000256" key="7">
    <source>
        <dbReference type="RuleBase" id="RU003993"/>
    </source>
</evidence>
<dbReference type="NCBIfam" id="TIGR02227">
    <property type="entry name" value="sigpep_I_bact"/>
    <property type="match status" value="1"/>
</dbReference>
<gene>
    <name evidence="10" type="primary">lepB</name>
    <name evidence="10" type="ORF">SIN8267_00508</name>
</gene>
<dbReference type="PROSITE" id="PS00761">
    <property type="entry name" value="SPASE_I_3"/>
    <property type="match status" value="1"/>
</dbReference>
<dbReference type="SUPFAM" id="SSF51306">
    <property type="entry name" value="LexA/Signal peptidase"/>
    <property type="match status" value="1"/>
</dbReference>
<organism evidence="10 11">
    <name type="scientific">Sinobacterium norvegicum</name>
    <dbReference type="NCBI Taxonomy" id="1641715"/>
    <lineage>
        <taxon>Bacteria</taxon>
        <taxon>Pseudomonadati</taxon>
        <taxon>Pseudomonadota</taxon>
        <taxon>Gammaproteobacteria</taxon>
        <taxon>Cellvibrionales</taxon>
        <taxon>Spongiibacteraceae</taxon>
        <taxon>Sinobacterium</taxon>
    </lineage>
</organism>
<dbReference type="PANTHER" id="PTHR43390">
    <property type="entry name" value="SIGNAL PEPTIDASE I"/>
    <property type="match status" value="1"/>
</dbReference>
<evidence type="ECO:0000256" key="8">
    <source>
        <dbReference type="RuleBase" id="RU362042"/>
    </source>
</evidence>